<comment type="caution">
    <text evidence="3">The sequence shown here is derived from an EMBL/GenBank/DDBJ whole genome shotgun (WGS) entry which is preliminary data.</text>
</comment>
<keyword evidence="2" id="KW-0472">Membrane</keyword>
<feature type="region of interest" description="Disordered" evidence="1">
    <location>
        <begin position="1"/>
        <end position="32"/>
    </location>
</feature>
<dbReference type="RefSeq" id="WP_150068943.1">
    <property type="nucleotide sequence ID" value="NZ_VWPH01000011.1"/>
</dbReference>
<feature type="compositionally biased region" description="Low complexity" evidence="1">
    <location>
        <begin position="1"/>
        <end position="13"/>
    </location>
</feature>
<name>A0A5M7BKB0_SACHI</name>
<evidence type="ECO:0000313" key="3">
    <source>
        <dbReference type="EMBL" id="KAA5830089.1"/>
    </source>
</evidence>
<organism evidence="3 4">
    <name type="scientific">Saccharopolyspora hirsuta</name>
    <dbReference type="NCBI Taxonomy" id="1837"/>
    <lineage>
        <taxon>Bacteria</taxon>
        <taxon>Bacillati</taxon>
        <taxon>Actinomycetota</taxon>
        <taxon>Actinomycetes</taxon>
        <taxon>Pseudonocardiales</taxon>
        <taxon>Pseudonocardiaceae</taxon>
        <taxon>Saccharopolyspora</taxon>
    </lineage>
</organism>
<keyword evidence="4" id="KW-1185">Reference proteome</keyword>
<gene>
    <name evidence="3" type="ORF">F1721_23595</name>
</gene>
<evidence type="ECO:0000256" key="1">
    <source>
        <dbReference type="SAM" id="MobiDB-lite"/>
    </source>
</evidence>
<evidence type="ECO:0000256" key="2">
    <source>
        <dbReference type="SAM" id="Phobius"/>
    </source>
</evidence>
<proteinExistence type="predicted"/>
<sequence length="64" mass="6757">MRPGPISVRISSRPVPPPAPETCTGGIGRSGEEASPMTELLWAVGFIAVFLGVALALRGLARWR</sequence>
<accession>A0A5M7BKB0</accession>
<dbReference type="AlphaFoldDB" id="A0A5M7BKB0"/>
<feature type="transmembrane region" description="Helical" evidence="2">
    <location>
        <begin position="40"/>
        <end position="61"/>
    </location>
</feature>
<reference evidence="3 4" key="1">
    <citation type="submission" date="2019-09" db="EMBL/GenBank/DDBJ databases">
        <title>Draft genome sequence of the thermophilic Saccharopolyspora hirsuta VKM Ac-666T.</title>
        <authorList>
            <person name="Lobastova T.G."/>
            <person name="Fokina V."/>
            <person name="Bragin E.Y."/>
            <person name="Shtratnikova V.Y."/>
            <person name="Starodumova I.P."/>
            <person name="Tarlachkov S.V."/>
            <person name="Donova M.V."/>
        </authorList>
    </citation>
    <scope>NUCLEOTIDE SEQUENCE [LARGE SCALE GENOMIC DNA]</scope>
    <source>
        <strain evidence="3 4">VKM Ac-666</strain>
    </source>
</reference>
<dbReference type="EMBL" id="VWPH01000011">
    <property type="protein sequence ID" value="KAA5830089.1"/>
    <property type="molecule type" value="Genomic_DNA"/>
</dbReference>
<protein>
    <submittedName>
        <fullName evidence="3">Uncharacterized protein</fullName>
    </submittedName>
</protein>
<evidence type="ECO:0000313" key="4">
    <source>
        <dbReference type="Proteomes" id="UP000323946"/>
    </source>
</evidence>
<keyword evidence="2" id="KW-0812">Transmembrane</keyword>
<dbReference type="Proteomes" id="UP000323946">
    <property type="component" value="Unassembled WGS sequence"/>
</dbReference>
<keyword evidence="2" id="KW-1133">Transmembrane helix</keyword>